<proteinExistence type="predicted"/>
<dbReference type="Proteomes" id="UP000322079">
    <property type="component" value="Chromosome"/>
</dbReference>
<keyword evidence="2" id="KW-1185">Reference proteome</keyword>
<dbReference type="RefSeq" id="WP_149294635.1">
    <property type="nucleotide sequence ID" value="NZ_CP043473.1"/>
</dbReference>
<evidence type="ECO:0000313" key="1">
    <source>
        <dbReference type="EMBL" id="QEL54240.1"/>
    </source>
</evidence>
<dbReference type="EMBL" id="CP043473">
    <property type="protein sequence ID" value="QEL54240.1"/>
    <property type="molecule type" value="Genomic_DNA"/>
</dbReference>
<dbReference type="Pfam" id="PF13079">
    <property type="entry name" value="DUF3916"/>
    <property type="match status" value="1"/>
</dbReference>
<dbReference type="KEGG" id="chrm:FYK34_00925"/>
<sequence>MTIRQSSISNKKLRGIPRRLRALSNWEKSFHGYFPDGLKKQDKYWNYKIPVHESLVQGKQAKRQLQAQCAQNLINAAHHIFLAKPSTATDFRVTCTIALPDMFISELCIFSDESYFNLHTSAGKSYLGEKEIIQGRSLAKEWNLSIPESFFELGVLRTNIDDNGNPYVSEYWYIGEVNKR</sequence>
<evidence type="ECO:0000313" key="2">
    <source>
        <dbReference type="Proteomes" id="UP000322079"/>
    </source>
</evidence>
<organism evidence="1 2">
    <name type="scientific">Chromobacterium paludis</name>
    <dbReference type="NCBI Taxonomy" id="2605945"/>
    <lineage>
        <taxon>Bacteria</taxon>
        <taxon>Pseudomonadati</taxon>
        <taxon>Pseudomonadota</taxon>
        <taxon>Betaproteobacteria</taxon>
        <taxon>Neisseriales</taxon>
        <taxon>Chromobacteriaceae</taxon>
        <taxon>Chromobacterium</taxon>
    </lineage>
</organism>
<name>A0A5C1DCC6_9NEIS</name>
<reference evidence="1 2" key="1">
    <citation type="submission" date="2019-08" db="EMBL/GenBank/DDBJ databases">
        <title>Chromobacterium paludis, a novel bacterium isolated from a Maryland marsh pond.</title>
        <authorList>
            <person name="Blackburn M.B."/>
            <person name="Gundersen-Rindal D.E."/>
        </authorList>
    </citation>
    <scope>NUCLEOTIDE SEQUENCE [LARGE SCALE GENOMIC DNA]</scope>
    <source>
        <strain evidence="2">IIBBL 257-1</strain>
    </source>
</reference>
<dbReference type="AlphaFoldDB" id="A0A5C1DCC6"/>
<dbReference type="InterPro" id="IPR025075">
    <property type="entry name" value="DUF3916"/>
</dbReference>
<protein>
    <submittedName>
        <fullName evidence="1">DUF3916 domain-containing protein</fullName>
    </submittedName>
</protein>
<accession>A0A5C1DCC6</accession>
<gene>
    <name evidence="1" type="ORF">FYK34_00925</name>
</gene>